<comment type="caution">
    <text evidence="3">The sequence shown here is derived from an EMBL/GenBank/DDBJ whole genome shotgun (WGS) entry which is preliminary data.</text>
</comment>
<evidence type="ECO:0008006" key="5">
    <source>
        <dbReference type="Google" id="ProtNLM"/>
    </source>
</evidence>
<evidence type="ECO:0000313" key="4">
    <source>
        <dbReference type="Proteomes" id="UP000494206"/>
    </source>
</evidence>
<dbReference type="PANTHER" id="PTHR23300">
    <property type="entry name" value="METHANETHIOL OXIDASE"/>
    <property type="match status" value="1"/>
</dbReference>
<dbReference type="EMBL" id="CADEPM010000001">
    <property type="protein sequence ID" value="CAB3397326.1"/>
    <property type="molecule type" value="Genomic_DNA"/>
</dbReference>
<dbReference type="Pfam" id="PF05694">
    <property type="entry name" value="SBP56"/>
    <property type="match status" value="1"/>
</dbReference>
<accession>A0A8S1E8W2</accession>
<protein>
    <recommendedName>
        <fullName evidence="5">Selenium-binding protein</fullName>
    </recommendedName>
</protein>
<organism evidence="3 4">
    <name type="scientific">Caenorhabditis bovis</name>
    <dbReference type="NCBI Taxonomy" id="2654633"/>
    <lineage>
        <taxon>Eukaryota</taxon>
        <taxon>Metazoa</taxon>
        <taxon>Ecdysozoa</taxon>
        <taxon>Nematoda</taxon>
        <taxon>Chromadorea</taxon>
        <taxon>Rhabditida</taxon>
        <taxon>Rhabditina</taxon>
        <taxon>Rhabditomorpha</taxon>
        <taxon>Rhabditoidea</taxon>
        <taxon>Rhabditidae</taxon>
        <taxon>Peloderinae</taxon>
        <taxon>Caenorhabditis</taxon>
    </lineage>
</organism>
<keyword evidence="2" id="KW-0711">Selenium</keyword>
<reference evidence="3 4" key="1">
    <citation type="submission" date="2020-04" db="EMBL/GenBank/DDBJ databases">
        <authorList>
            <person name="Laetsch R D."/>
            <person name="Stevens L."/>
            <person name="Kumar S."/>
            <person name="Blaxter L. M."/>
        </authorList>
    </citation>
    <scope>NUCLEOTIDE SEQUENCE [LARGE SCALE GENOMIC DNA]</scope>
</reference>
<keyword evidence="4" id="KW-1185">Reference proteome</keyword>
<dbReference type="OrthoDB" id="10252446at2759"/>
<evidence type="ECO:0000256" key="2">
    <source>
        <dbReference type="ARBA" id="ARBA00023266"/>
    </source>
</evidence>
<comment type="similarity">
    <text evidence="1">Belongs to the selenium-binding protein family.</text>
</comment>
<dbReference type="Proteomes" id="UP000494206">
    <property type="component" value="Unassembled WGS sequence"/>
</dbReference>
<gene>
    <name evidence="3" type="ORF">CBOVIS_LOCUS755</name>
</gene>
<evidence type="ECO:0000256" key="1">
    <source>
        <dbReference type="ARBA" id="ARBA00005606"/>
    </source>
</evidence>
<dbReference type="InterPro" id="IPR008826">
    <property type="entry name" value="Se-bd"/>
</dbReference>
<sequence>MGICMTHQIPLSVEQTEISEQFSKFRKTDQRPPMTIEHQTYDYKQNEEEQRDELFAVISCPHSIGYNNDKIALVDINPNSAQYCQIVTEIDLPSKGNEPGRMNWSKSSENFSDIDKIPRTHLIVPCMNSNKIYVINFENNTFKIEKIIRSEDLYRYDLSCPYAVNSLPINGAPVHISTMGDKNGHGKGDFILIDRKTWGLRPKSGNSFSSFGGNFSLQPRHNVIISCEWGQPRLFRDGLSASDLENFSESFGSTIHIWQISPSKLIQSIELNPSHGCLITAIRFLHNSDCNHAFACSAIGGSIFHLNMNTLTGEWFADRVAEIPSLKVEGWQSDEMPALLTDMVISMDDKWMYVCGFLHGIVWRFDIQDPFRVTLNTRINVGGILSIFPDVRVKPANTMEDPWWLPPEVRQTPKNTELRAGPALMQLSKDGERLYASNSFYKAWDAQFYPDLVTQGGQVVRIDITETSMKLNEKFLIDMKDYPNGPYVIRDIHFIDGDCTSDSFL</sequence>
<name>A0A8S1E8W2_9PELO</name>
<evidence type="ECO:0000313" key="3">
    <source>
        <dbReference type="EMBL" id="CAB3397326.1"/>
    </source>
</evidence>
<dbReference type="SUPFAM" id="SSF75011">
    <property type="entry name" value="3-carboxy-cis,cis-mucoante lactonizing enzyme"/>
    <property type="match status" value="1"/>
</dbReference>
<proteinExistence type="inferred from homology"/>
<dbReference type="PANTHER" id="PTHR23300:SF3">
    <property type="entry name" value="SELENIUM-BINDING PROTEIN-RELATED"/>
    <property type="match status" value="1"/>
</dbReference>
<dbReference type="GO" id="GO:0008430">
    <property type="term" value="F:selenium binding"/>
    <property type="evidence" value="ECO:0007669"/>
    <property type="project" value="InterPro"/>
</dbReference>
<dbReference type="AlphaFoldDB" id="A0A8S1E8W2"/>